<reference evidence="10" key="1">
    <citation type="submission" date="2021-02" db="EMBL/GenBank/DDBJ databases">
        <authorList>
            <person name="Nowell W R."/>
        </authorList>
    </citation>
    <scope>NUCLEOTIDE SEQUENCE</scope>
    <source>
        <strain evidence="10">Ploen Becks lab</strain>
    </source>
</reference>
<dbReference type="InterPro" id="IPR000477">
    <property type="entry name" value="RT_dom"/>
</dbReference>
<keyword evidence="8" id="KW-0863">Zinc-finger</keyword>
<keyword evidence="11" id="KW-1185">Reference proteome</keyword>
<evidence type="ECO:0000256" key="3">
    <source>
        <dbReference type="ARBA" id="ARBA00022695"/>
    </source>
</evidence>
<dbReference type="Gene3D" id="4.10.60.10">
    <property type="entry name" value="Zinc finger, CCHC-type"/>
    <property type="match status" value="1"/>
</dbReference>
<accession>A0A814J6F8</accession>
<dbReference type="GO" id="GO:0008270">
    <property type="term" value="F:zinc ion binding"/>
    <property type="evidence" value="ECO:0007669"/>
    <property type="project" value="UniProtKB-KW"/>
</dbReference>
<organism evidence="10 11">
    <name type="scientific">Brachionus calyciflorus</name>
    <dbReference type="NCBI Taxonomy" id="104777"/>
    <lineage>
        <taxon>Eukaryota</taxon>
        <taxon>Metazoa</taxon>
        <taxon>Spiralia</taxon>
        <taxon>Gnathifera</taxon>
        <taxon>Rotifera</taxon>
        <taxon>Eurotatoria</taxon>
        <taxon>Monogononta</taxon>
        <taxon>Pseudotrocha</taxon>
        <taxon>Ploima</taxon>
        <taxon>Brachionidae</taxon>
        <taxon>Brachionus</taxon>
    </lineage>
</organism>
<keyword evidence="6" id="KW-0378">Hydrolase</keyword>
<sequence length="829" mass="95440">RGCDKKVQNFLATDKTNDFNSLWSLAKTIENNNNKQEEMSLNKISEVPIRSFSKETQSKIKQNFNREANKKFCHFCGKNNHFSIQCNEMIKLCQTVTKPKMTSPIKKNIVNCNYCKKPGHIEKDCRLKLGLCLKCEGNDSVDSIESLKNPVNKKLNCLEKEIINSSSKYSTSCTFEINNKNKDCLIDTGALTSFISENYASQENFKRDPIKNPKNWITANGDFIIAKNLSNDVIIGVDILKSNNCIIDFNKSILKCKGQKIEINTKNSPSVVTINSDIVINPFSFKVVKIKVPESLKNNLIIFEKSQKINCIEGIVRNEESIDLIILNNAPNKKIIRKYSLLGKFTNCELVKSINNEQELVNFIKDEMDTESIENTNLNKEQIQKVKDLIDKYWVCFSRNDEDIGTVADKYGLHDVVLNDDKPIKQKPYVIPHAKETVVKDCVEKMLIIEPSNSNWASPIVLVKKPDGSERFCVDYRKVNNVTLKDSFPMPNIENRLNKLYGSKFFTSFDCTSGYFMPFGLCNAGATFQRIMELILNKLTNSIAYIDDILTFSKTFEEHLEHLESLLIRLKEANMKSKRKEKTVKCKIARKTTMFLGYKISEKGIEIDESRVKVIKEYPKPKTCKHVKQFLGLASYYRQFIPNFSDIVDPLNKLTRKNVRFKWDKNCELSFNKIIVLLTKTPILSFPDFSKSFTLITDASNIGIGAILTQKDEHVRENVIFYASRFLNKAERNYSTIERELLGIVFGVEKFKYYLYGREFTIVTDHNPLTYLNNLTINLSRLTRWRLKLTSIQSTTKESPFALLYGREPRLGELDNYNLGYEPFNFINS</sequence>
<dbReference type="GO" id="GO:0004519">
    <property type="term" value="F:endonuclease activity"/>
    <property type="evidence" value="ECO:0007669"/>
    <property type="project" value="UniProtKB-KW"/>
</dbReference>
<evidence type="ECO:0000256" key="7">
    <source>
        <dbReference type="ARBA" id="ARBA00022918"/>
    </source>
</evidence>
<dbReference type="InterPro" id="IPR021109">
    <property type="entry name" value="Peptidase_aspartic_dom_sf"/>
</dbReference>
<dbReference type="AlphaFoldDB" id="A0A814J6F8"/>
<dbReference type="InterPro" id="IPR043128">
    <property type="entry name" value="Rev_trsase/Diguanyl_cyclase"/>
</dbReference>
<dbReference type="Gene3D" id="3.10.10.10">
    <property type="entry name" value="HIV Type 1 Reverse Transcriptase, subunit A, domain 1"/>
    <property type="match status" value="1"/>
</dbReference>
<evidence type="ECO:0000256" key="4">
    <source>
        <dbReference type="ARBA" id="ARBA00022722"/>
    </source>
</evidence>
<evidence type="ECO:0000313" key="11">
    <source>
        <dbReference type="Proteomes" id="UP000663879"/>
    </source>
</evidence>
<feature type="non-terminal residue" evidence="10">
    <location>
        <position position="1"/>
    </location>
</feature>
<dbReference type="OrthoDB" id="5599163at2759"/>
<dbReference type="InterPro" id="IPR050951">
    <property type="entry name" value="Retrovirus_Pol_polyprotein"/>
</dbReference>
<dbReference type="Gene3D" id="3.30.70.270">
    <property type="match status" value="3"/>
</dbReference>
<dbReference type="CDD" id="cd09274">
    <property type="entry name" value="RNase_HI_RT_Ty3"/>
    <property type="match status" value="1"/>
</dbReference>
<dbReference type="Gene3D" id="2.40.70.10">
    <property type="entry name" value="Acid Proteases"/>
    <property type="match status" value="1"/>
</dbReference>
<dbReference type="SUPFAM" id="SSF50630">
    <property type="entry name" value="Acid proteases"/>
    <property type="match status" value="1"/>
</dbReference>
<protein>
    <recommendedName>
        <fullName evidence="1">RNA-directed DNA polymerase</fullName>
        <ecNumber evidence="1">2.7.7.49</ecNumber>
    </recommendedName>
</protein>
<dbReference type="SMART" id="SM00343">
    <property type="entry name" value="ZnF_C2HC"/>
    <property type="match status" value="2"/>
</dbReference>
<dbReference type="Pfam" id="PF17917">
    <property type="entry name" value="RT_RNaseH"/>
    <property type="match status" value="1"/>
</dbReference>
<dbReference type="EC" id="2.7.7.49" evidence="1"/>
<keyword evidence="2" id="KW-0808">Transferase</keyword>
<keyword evidence="7" id="KW-0695">RNA-directed DNA polymerase</keyword>
<name>A0A814J6F8_9BILA</name>
<dbReference type="Pfam" id="PF00078">
    <property type="entry name" value="RVT_1"/>
    <property type="match status" value="1"/>
</dbReference>
<dbReference type="Pfam" id="PF00098">
    <property type="entry name" value="zf-CCHC"/>
    <property type="match status" value="1"/>
</dbReference>
<dbReference type="FunFam" id="3.30.70.270:FF:000003">
    <property type="entry name" value="Transposon Ty3-G Gag-Pol polyprotein"/>
    <property type="match status" value="1"/>
</dbReference>
<dbReference type="FunFam" id="3.30.70.270:FF:000020">
    <property type="entry name" value="Transposon Tf2-6 polyprotein-like Protein"/>
    <property type="match status" value="1"/>
</dbReference>
<dbReference type="GO" id="GO:0003676">
    <property type="term" value="F:nucleic acid binding"/>
    <property type="evidence" value="ECO:0007669"/>
    <property type="project" value="InterPro"/>
</dbReference>
<keyword evidence="3" id="KW-0548">Nucleotidyltransferase</keyword>
<gene>
    <name evidence="10" type="ORF">OXX778_LOCUS17968</name>
</gene>
<evidence type="ECO:0000313" key="10">
    <source>
        <dbReference type="EMBL" id="CAF1033095.1"/>
    </source>
</evidence>
<dbReference type="PANTHER" id="PTHR37984">
    <property type="entry name" value="PROTEIN CBG26694"/>
    <property type="match status" value="1"/>
</dbReference>
<dbReference type="InterPro" id="IPR043502">
    <property type="entry name" value="DNA/RNA_pol_sf"/>
</dbReference>
<dbReference type="Proteomes" id="UP000663879">
    <property type="component" value="Unassembled WGS sequence"/>
</dbReference>
<dbReference type="PROSITE" id="PS50158">
    <property type="entry name" value="ZF_CCHC"/>
    <property type="match status" value="1"/>
</dbReference>
<evidence type="ECO:0000256" key="6">
    <source>
        <dbReference type="ARBA" id="ARBA00022801"/>
    </source>
</evidence>
<keyword evidence="8" id="KW-0479">Metal-binding</keyword>
<dbReference type="CDD" id="cd01647">
    <property type="entry name" value="RT_LTR"/>
    <property type="match status" value="1"/>
</dbReference>
<comment type="caution">
    <text evidence="10">The sequence shown here is derived from an EMBL/GenBank/DDBJ whole genome shotgun (WGS) entry which is preliminary data.</text>
</comment>
<dbReference type="InterPro" id="IPR041373">
    <property type="entry name" value="RT_RNaseH"/>
</dbReference>
<dbReference type="GO" id="GO:0003964">
    <property type="term" value="F:RNA-directed DNA polymerase activity"/>
    <property type="evidence" value="ECO:0007669"/>
    <property type="project" value="UniProtKB-KW"/>
</dbReference>
<keyword evidence="4" id="KW-0540">Nuclease</keyword>
<evidence type="ECO:0000256" key="8">
    <source>
        <dbReference type="PROSITE-ProRule" id="PRU00047"/>
    </source>
</evidence>
<dbReference type="PANTHER" id="PTHR37984:SF5">
    <property type="entry name" value="PROTEIN NYNRIN-LIKE"/>
    <property type="match status" value="1"/>
</dbReference>
<dbReference type="CDD" id="cd00303">
    <property type="entry name" value="retropepsin_like"/>
    <property type="match status" value="1"/>
</dbReference>
<dbReference type="SUPFAM" id="SSF56672">
    <property type="entry name" value="DNA/RNA polymerases"/>
    <property type="match status" value="1"/>
</dbReference>
<feature type="domain" description="CCHC-type" evidence="9">
    <location>
        <begin position="112"/>
        <end position="126"/>
    </location>
</feature>
<dbReference type="EMBL" id="CAJNOC010004772">
    <property type="protein sequence ID" value="CAF1033095.1"/>
    <property type="molecule type" value="Genomic_DNA"/>
</dbReference>
<evidence type="ECO:0000256" key="1">
    <source>
        <dbReference type="ARBA" id="ARBA00012493"/>
    </source>
</evidence>
<keyword evidence="5" id="KW-0255">Endonuclease</keyword>
<dbReference type="GO" id="GO:0016787">
    <property type="term" value="F:hydrolase activity"/>
    <property type="evidence" value="ECO:0007669"/>
    <property type="project" value="UniProtKB-KW"/>
</dbReference>
<evidence type="ECO:0000259" key="9">
    <source>
        <dbReference type="PROSITE" id="PS50158"/>
    </source>
</evidence>
<proteinExistence type="predicted"/>
<evidence type="ECO:0000256" key="2">
    <source>
        <dbReference type="ARBA" id="ARBA00022679"/>
    </source>
</evidence>
<dbReference type="Pfam" id="PF08284">
    <property type="entry name" value="RVP_2"/>
    <property type="match status" value="1"/>
</dbReference>
<keyword evidence="8" id="KW-0862">Zinc</keyword>
<evidence type="ECO:0000256" key="5">
    <source>
        <dbReference type="ARBA" id="ARBA00022759"/>
    </source>
</evidence>
<dbReference type="FunFam" id="3.10.20.370:FF:000001">
    <property type="entry name" value="Retrovirus-related Pol polyprotein from transposon 17.6-like protein"/>
    <property type="match status" value="1"/>
</dbReference>
<dbReference type="InterPro" id="IPR001878">
    <property type="entry name" value="Znf_CCHC"/>
</dbReference>